<dbReference type="OrthoDB" id="9802328at2"/>
<dbReference type="FunFam" id="3.40.640.10:FF:000053">
    <property type="entry name" value="Aminotransferase, class I"/>
    <property type="match status" value="1"/>
</dbReference>
<dbReference type="InterPro" id="IPR015421">
    <property type="entry name" value="PyrdxlP-dep_Trfase_major"/>
</dbReference>
<dbReference type="GO" id="GO:0008483">
    <property type="term" value="F:transaminase activity"/>
    <property type="evidence" value="ECO:0007669"/>
    <property type="project" value="UniProtKB-KW"/>
</dbReference>
<dbReference type="InterPro" id="IPR050859">
    <property type="entry name" value="Class-I_PLP-dep_aminotransf"/>
</dbReference>
<comment type="subunit">
    <text evidence="3">Homodimer.</text>
</comment>
<name>A0A1C4AMW0_9GAMM</name>
<evidence type="ECO:0000256" key="3">
    <source>
        <dbReference type="ARBA" id="ARBA00011738"/>
    </source>
</evidence>
<accession>A0A1C4AMW0</accession>
<dbReference type="EMBL" id="FMAQ01000003">
    <property type="protein sequence ID" value="SCB95856.1"/>
    <property type="molecule type" value="Genomic_DNA"/>
</dbReference>
<comment type="cofactor">
    <cofactor evidence="1">
        <name>pyridoxal 5'-phosphate</name>
        <dbReference type="ChEBI" id="CHEBI:597326"/>
    </cofactor>
</comment>
<protein>
    <submittedName>
        <fullName evidence="8">2-aminoadipate transaminase</fullName>
    </submittedName>
</protein>
<dbReference type="PANTHER" id="PTHR42790">
    <property type="entry name" value="AMINOTRANSFERASE"/>
    <property type="match status" value="1"/>
</dbReference>
<evidence type="ECO:0000256" key="4">
    <source>
        <dbReference type="ARBA" id="ARBA00022576"/>
    </source>
</evidence>
<gene>
    <name evidence="8" type="ORF">GA0061081_10346</name>
</gene>
<dbReference type="InterPro" id="IPR015424">
    <property type="entry name" value="PyrdxlP-dep_Trfase"/>
</dbReference>
<keyword evidence="4" id="KW-0032">Aminotransferase</keyword>
<dbReference type="AlphaFoldDB" id="A0A1C4AMW0"/>
<dbReference type="GO" id="GO:1901605">
    <property type="term" value="P:alpha-amino acid metabolic process"/>
    <property type="evidence" value="ECO:0007669"/>
    <property type="project" value="TreeGrafter"/>
</dbReference>
<evidence type="ECO:0000259" key="7">
    <source>
        <dbReference type="Pfam" id="PF00155"/>
    </source>
</evidence>
<organism evidence="8 9">
    <name type="scientific">Gilliamella bombicola</name>
    <dbReference type="NCBI Taxonomy" id="1798182"/>
    <lineage>
        <taxon>Bacteria</taxon>
        <taxon>Pseudomonadati</taxon>
        <taxon>Pseudomonadota</taxon>
        <taxon>Gammaproteobacteria</taxon>
        <taxon>Orbales</taxon>
        <taxon>Orbaceae</taxon>
        <taxon>Gilliamella</taxon>
    </lineage>
</organism>
<evidence type="ECO:0000256" key="2">
    <source>
        <dbReference type="ARBA" id="ARBA00007441"/>
    </source>
</evidence>
<evidence type="ECO:0000256" key="5">
    <source>
        <dbReference type="ARBA" id="ARBA00022679"/>
    </source>
</evidence>
<dbReference type="Proteomes" id="UP000199670">
    <property type="component" value="Unassembled WGS sequence"/>
</dbReference>
<keyword evidence="6" id="KW-0663">Pyridoxal phosphate</keyword>
<dbReference type="STRING" id="1798182.GA0061081_10346"/>
<keyword evidence="5" id="KW-0808">Transferase</keyword>
<reference evidence="9" key="1">
    <citation type="submission" date="2016-08" db="EMBL/GenBank/DDBJ databases">
        <authorList>
            <person name="Varghese N."/>
            <person name="Submissions Spin"/>
        </authorList>
    </citation>
    <scope>NUCLEOTIDE SEQUENCE [LARGE SCALE GENOMIC DNA]</scope>
    <source>
        <strain evidence="9">R-53248</strain>
    </source>
</reference>
<comment type="similarity">
    <text evidence="2">Belongs to the class-I pyridoxal-phosphate-dependent aminotransferase family.</text>
</comment>
<dbReference type="CDD" id="cd00609">
    <property type="entry name" value="AAT_like"/>
    <property type="match status" value="1"/>
</dbReference>
<evidence type="ECO:0000256" key="6">
    <source>
        <dbReference type="ARBA" id="ARBA00022898"/>
    </source>
</evidence>
<dbReference type="SUPFAM" id="SSF53383">
    <property type="entry name" value="PLP-dependent transferases"/>
    <property type="match status" value="1"/>
</dbReference>
<evidence type="ECO:0000313" key="8">
    <source>
        <dbReference type="EMBL" id="SCB95856.1"/>
    </source>
</evidence>
<sequence length="402" mass="45318">MLWKLSNRAIALKSSAIREILKITEQPDVISFAGGLPSPNTFPIQEIKNAFNHIITADEMSGSLQYGPTEGYAPLRIWLAEYLSRRDHTNIKPNQVLIVTGSQQALDLIGKALIDKGSKVLVETPTYLGGLQSFTQYEPEYISLESDEKGIIPEKLNDKTASDANFMYIIPNFQNPTGRRLSLERRQQLAEKAIRNNLTLVEDDPYGELDYQGHRLPSLYKLAPENTIYLGSFSKILAPGLRLGYIVANEKLINKLVQLKQAADLHTPSLTQRIAYHVIKDGFLDNHIPTIRKLYGHRCQAMLKALQKYMPTTVTWNKPEGGMFIWIELPKNINATELLSEAIQHKVAFVPGETFFANAIRTNCMRLAFVTVPEEKIEQGIKILANLITNWSDILEESPTIM</sequence>
<dbReference type="InterPro" id="IPR004839">
    <property type="entry name" value="Aminotransferase_I/II_large"/>
</dbReference>
<dbReference type="Pfam" id="PF00155">
    <property type="entry name" value="Aminotran_1_2"/>
    <property type="match status" value="1"/>
</dbReference>
<dbReference type="InterPro" id="IPR015422">
    <property type="entry name" value="PyrdxlP-dep_Trfase_small"/>
</dbReference>
<feature type="domain" description="Aminotransferase class I/classII large" evidence="7">
    <location>
        <begin position="40"/>
        <end position="382"/>
    </location>
</feature>
<evidence type="ECO:0000256" key="1">
    <source>
        <dbReference type="ARBA" id="ARBA00001933"/>
    </source>
</evidence>
<dbReference type="RefSeq" id="WP_091347341.1">
    <property type="nucleotide sequence ID" value="NZ_FMAQ01000003.1"/>
</dbReference>
<dbReference type="GO" id="GO:0030170">
    <property type="term" value="F:pyridoxal phosphate binding"/>
    <property type="evidence" value="ECO:0007669"/>
    <property type="project" value="InterPro"/>
</dbReference>
<evidence type="ECO:0000313" key="9">
    <source>
        <dbReference type="Proteomes" id="UP000199670"/>
    </source>
</evidence>
<proteinExistence type="inferred from homology"/>
<keyword evidence="9" id="KW-1185">Reference proteome</keyword>
<dbReference type="Gene3D" id="3.90.1150.10">
    <property type="entry name" value="Aspartate Aminotransferase, domain 1"/>
    <property type="match status" value="1"/>
</dbReference>
<dbReference type="PANTHER" id="PTHR42790:SF19">
    <property type="entry name" value="KYNURENINE_ALPHA-AMINOADIPATE AMINOTRANSFERASE, MITOCHONDRIAL"/>
    <property type="match status" value="1"/>
</dbReference>
<dbReference type="Gene3D" id="3.40.640.10">
    <property type="entry name" value="Type I PLP-dependent aspartate aminotransferase-like (Major domain)"/>
    <property type="match status" value="1"/>
</dbReference>